<dbReference type="Proteomes" id="UP001190700">
    <property type="component" value="Unassembled WGS sequence"/>
</dbReference>
<reference evidence="2 3" key="1">
    <citation type="journal article" date="2015" name="Genome Biol. Evol.">
        <title>Comparative Genomics of a Bacterivorous Green Alga Reveals Evolutionary Causalities and Consequences of Phago-Mixotrophic Mode of Nutrition.</title>
        <authorList>
            <person name="Burns J.A."/>
            <person name="Paasch A."/>
            <person name="Narechania A."/>
            <person name="Kim E."/>
        </authorList>
    </citation>
    <scope>NUCLEOTIDE SEQUENCE [LARGE SCALE GENOMIC DNA]</scope>
    <source>
        <strain evidence="2 3">PLY_AMNH</strain>
    </source>
</reference>
<evidence type="ECO:0000256" key="1">
    <source>
        <dbReference type="SAM" id="MobiDB-lite"/>
    </source>
</evidence>
<keyword evidence="3" id="KW-1185">Reference proteome</keyword>
<evidence type="ECO:0000313" key="2">
    <source>
        <dbReference type="EMBL" id="KAK3253047.1"/>
    </source>
</evidence>
<feature type="region of interest" description="Disordered" evidence="1">
    <location>
        <begin position="112"/>
        <end position="134"/>
    </location>
</feature>
<name>A0AAE0CFT6_9CHLO</name>
<organism evidence="2 3">
    <name type="scientific">Cymbomonas tetramitiformis</name>
    <dbReference type="NCBI Taxonomy" id="36881"/>
    <lineage>
        <taxon>Eukaryota</taxon>
        <taxon>Viridiplantae</taxon>
        <taxon>Chlorophyta</taxon>
        <taxon>Pyramimonadophyceae</taxon>
        <taxon>Pyramimonadales</taxon>
        <taxon>Pyramimonadaceae</taxon>
        <taxon>Cymbomonas</taxon>
    </lineage>
</organism>
<gene>
    <name evidence="2" type="ORF">CYMTET_37687</name>
</gene>
<sequence length="134" mass="15351">MKLEMAGTRSRLPTIDIKSSKMLQFCYRTAVALSHDDTIREAGALVDDDILRLCDHHDDVVIEEVDDDDTFTEMIRSQIRTCVRLFAEDENLTRGITKADSCLYHRRWTPSTARSDDDAAKTPRLRGAHVQNRE</sequence>
<accession>A0AAE0CFT6</accession>
<evidence type="ECO:0000313" key="3">
    <source>
        <dbReference type="Proteomes" id="UP001190700"/>
    </source>
</evidence>
<proteinExistence type="predicted"/>
<protein>
    <submittedName>
        <fullName evidence="2">Uncharacterized protein</fullName>
    </submittedName>
</protein>
<comment type="caution">
    <text evidence="2">The sequence shown here is derived from an EMBL/GenBank/DDBJ whole genome shotgun (WGS) entry which is preliminary data.</text>
</comment>
<dbReference type="EMBL" id="LGRX02025026">
    <property type="protein sequence ID" value="KAK3253047.1"/>
    <property type="molecule type" value="Genomic_DNA"/>
</dbReference>
<dbReference type="AlphaFoldDB" id="A0AAE0CFT6"/>